<gene>
    <name evidence="2" type="ORF">CBR_g4458</name>
</gene>
<accession>A0A388KHZ6</accession>
<organism evidence="2 3">
    <name type="scientific">Chara braunii</name>
    <name type="common">Braun's stonewort</name>
    <dbReference type="NCBI Taxonomy" id="69332"/>
    <lineage>
        <taxon>Eukaryota</taxon>
        <taxon>Viridiplantae</taxon>
        <taxon>Streptophyta</taxon>
        <taxon>Charophyceae</taxon>
        <taxon>Charales</taxon>
        <taxon>Characeae</taxon>
        <taxon>Chara</taxon>
    </lineage>
</organism>
<comment type="caution">
    <text evidence="2">The sequence shown here is derived from an EMBL/GenBank/DDBJ whole genome shotgun (WGS) entry which is preliminary data.</text>
</comment>
<evidence type="ECO:0000313" key="2">
    <source>
        <dbReference type="EMBL" id="GBG69628.1"/>
    </source>
</evidence>
<feature type="region of interest" description="Disordered" evidence="1">
    <location>
        <begin position="26"/>
        <end position="45"/>
    </location>
</feature>
<dbReference type="Gramene" id="GBG69628">
    <property type="protein sequence ID" value="GBG69628"/>
    <property type="gene ID" value="CBR_g4458"/>
</dbReference>
<dbReference type="EMBL" id="BFEA01000118">
    <property type="protein sequence ID" value="GBG69628.1"/>
    <property type="molecule type" value="Genomic_DNA"/>
</dbReference>
<dbReference type="AlphaFoldDB" id="A0A388KHZ6"/>
<keyword evidence="3" id="KW-1185">Reference proteome</keyword>
<proteinExistence type="predicted"/>
<protein>
    <submittedName>
        <fullName evidence="2">Uncharacterized protein</fullName>
    </submittedName>
</protein>
<evidence type="ECO:0000313" key="3">
    <source>
        <dbReference type="Proteomes" id="UP000265515"/>
    </source>
</evidence>
<name>A0A388KHZ6_CHABU</name>
<evidence type="ECO:0000256" key="1">
    <source>
        <dbReference type="SAM" id="MobiDB-lite"/>
    </source>
</evidence>
<feature type="compositionally biased region" description="Basic and acidic residues" evidence="1">
    <location>
        <begin position="35"/>
        <end position="45"/>
    </location>
</feature>
<dbReference type="Proteomes" id="UP000265515">
    <property type="component" value="Unassembled WGS sequence"/>
</dbReference>
<reference evidence="2 3" key="1">
    <citation type="journal article" date="2018" name="Cell">
        <title>The Chara Genome: Secondary Complexity and Implications for Plant Terrestrialization.</title>
        <authorList>
            <person name="Nishiyama T."/>
            <person name="Sakayama H."/>
            <person name="Vries J.D."/>
            <person name="Buschmann H."/>
            <person name="Saint-Marcoux D."/>
            <person name="Ullrich K.K."/>
            <person name="Haas F.B."/>
            <person name="Vanderstraeten L."/>
            <person name="Becker D."/>
            <person name="Lang D."/>
            <person name="Vosolsobe S."/>
            <person name="Rombauts S."/>
            <person name="Wilhelmsson P.K.I."/>
            <person name="Janitza P."/>
            <person name="Kern R."/>
            <person name="Heyl A."/>
            <person name="Rumpler F."/>
            <person name="Villalobos L.I.A.C."/>
            <person name="Clay J.M."/>
            <person name="Skokan R."/>
            <person name="Toyoda A."/>
            <person name="Suzuki Y."/>
            <person name="Kagoshima H."/>
            <person name="Schijlen E."/>
            <person name="Tajeshwar N."/>
            <person name="Catarino B."/>
            <person name="Hetherington A.J."/>
            <person name="Saltykova A."/>
            <person name="Bonnot C."/>
            <person name="Breuninger H."/>
            <person name="Symeonidi A."/>
            <person name="Radhakrishnan G.V."/>
            <person name="Van Nieuwerburgh F."/>
            <person name="Deforce D."/>
            <person name="Chang C."/>
            <person name="Karol K.G."/>
            <person name="Hedrich R."/>
            <person name="Ulvskov P."/>
            <person name="Glockner G."/>
            <person name="Delwiche C.F."/>
            <person name="Petrasek J."/>
            <person name="Van de Peer Y."/>
            <person name="Friml J."/>
            <person name="Beilby M."/>
            <person name="Dolan L."/>
            <person name="Kohara Y."/>
            <person name="Sugano S."/>
            <person name="Fujiyama A."/>
            <person name="Delaux P.-M."/>
            <person name="Quint M."/>
            <person name="TheiBen G."/>
            <person name="Hagemann M."/>
            <person name="Harholt J."/>
            <person name="Dunand C."/>
            <person name="Zachgo S."/>
            <person name="Langdale J."/>
            <person name="Maumus F."/>
            <person name="Straeten D.V.D."/>
            <person name="Gould S.B."/>
            <person name="Rensing S.A."/>
        </authorList>
    </citation>
    <scope>NUCLEOTIDE SEQUENCE [LARGE SCALE GENOMIC DNA]</scope>
    <source>
        <strain evidence="2 3">S276</strain>
    </source>
</reference>
<sequence length="132" mass="15057">MHNYAPNFEVFAICLAVDGDKRKIDETKRKRKGEPKKGHGERESGRNWFISGIASRTGLHVDAGQRFAERVVELTTVSSLKVSTRQREGLQYSAPHSVIWRQTVGCGNRYRNVETDGDYVRTQAAFRLFERA</sequence>